<sequence length="202" mass="23096">MEKRETKNVYEVYNKIATWFSENRDEVLMEKKYLDDLIAQLPAEGTVLDVGCGTGKPILAYLVNQNVQVTGVDASSKILDIAKDNFPTTTFILQDMRYLDINRQFDAIIAWHSFFHLPVADQPLMFTLFEKHLNPNGILLFTSGIENGEAWGMCGGENLFHASLDTDEYHSLLEKHHFKVLKHVIKDSDCGYATVWMAKYSR</sequence>
<dbReference type="EC" id="2.1.-.-" evidence="3"/>
<dbReference type="Gene3D" id="3.40.50.150">
    <property type="entry name" value="Vaccinia Virus protein VP39"/>
    <property type="match status" value="1"/>
</dbReference>
<keyword evidence="4" id="KW-1185">Reference proteome</keyword>
<evidence type="ECO:0000313" key="4">
    <source>
        <dbReference type="Proteomes" id="UP001303899"/>
    </source>
</evidence>
<name>A0ABU5S2S1_9BACT</name>
<keyword evidence="1 3" id="KW-0808">Transferase</keyword>
<evidence type="ECO:0000313" key="3">
    <source>
        <dbReference type="EMBL" id="MEA5402701.1"/>
    </source>
</evidence>
<dbReference type="Proteomes" id="UP001303899">
    <property type="component" value="Unassembled WGS sequence"/>
</dbReference>
<evidence type="ECO:0000259" key="2">
    <source>
        <dbReference type="Pfam" id="PF13649"/>
    </source>
</evidence>
<proteinExistence type="predicted"/>
<accession>A0ABU5S2S1</accession>
<comment type="caution">
    <text evidence="3">The sequence shown here is derived from an EMBL/GenBank/DDBJ whole genome shotgun (WGS) entry which is preliminary data.</text>
</comment>
<dbReference type="InterPro" id="IPR029063">
    <property type="entry name" value="SAM-dependent_MTases_sf"/>
</dbReference>
<dbReference type="RefSeq" id="WP_323327504.1">
    <property type="nucleotide sequence ID" value="NZ_JAYGIL010000006.1"/>
</dbReference>
<protein>
    <submittedName>
        <fullName evidence="3">Class I SAM-dependent methyltransferase</fullName>
        <ecNumber evidence="3">2.1.-.-</ecNumber>
    </submittedName>
</protein>
<dbReference type="PANTHER" id="PTHR43861">
    <property type="entry name" value="TRANS-ACONITATE 2-METHYLTRANSFERASE-RELATED"/>
    <property type="match status" value="1"/>
</dbReference>
<dbReference type="GO" id="GO:0032259">
    <property type="term" value="P:methylation"/>
    <property type="evidence" value="ECO:0007669"/>
    <property type="project" value="UniProtKB-KW"/>
</dbReference>
<evidence type="ECO:0000256" key="1">
    <source>
        <dbReference type="ARBA" id="ARBA00022679"/>
    </source>
</evidence>
<dbReference type="SUPFAM" id="SSF53335">
    <property type="entry name" value="S-adenosyl-L-methionine-dependent methyltransferases"/>
    <property type="match status" value="1"/>
</dbReference>
<organism evidence="3 4">
    <name type="scientific">Arcicella gelida</name>
    <dbReference type="NCBI Taxonomy" id="2984195"/>
    <lineage>
        <taxon>Bacteria</taxon>
        <taxon>Pseudomonadati</taxon>
        <taxon>Bacteroidota</taxon>
        <taxon>Cytophagia</taxon>
        <taxon>Cytophagales</taxon>
        <taxon>Flectobacillaceae</taxon>
        <taxon>Arcicella</taxon>
    </lineage>
</organism>
<keyword evidence="3" id="KW-0489">Methyltransferase</keyword>
<dbReference type="CDD" id="cd02440">
    <property type="entry name" value="AdoMet_MTases"/>
    <property type="match status" value="1"/>
</dbReference>
<gene>
    <name evidence="3" type="ORF">VB776_07240</name>
</gene>
<feature type="domain" description="Methyltransferase" evidence="2">
    <location>
        <begin position="47"/>
        <end position="137"/>
    </location>
</feature>
<dbReference type="EMBL" id="JAYGIL010000006">
    <property type="protein sequence ID" value="MEA5402701.1"/>
    <property type="molecule type" value="Genomic_DNA"/>
</dbReference>
<reference evidence="3 4" key="1">
    <citation type="submission" date="2023-12" db="EMBL/GenBank/DDBJ databases">
        <title>Novel species of the genus Arcicella isolated from rivers.</title>
        <authorList>
            <person name="Lu H."/>
        </authorList>
    </citation>
    <scope>NUCLEOTIDE SEQUENCE [LARGE SCALE GENOMIC DNA]</scope>
    <source>
        <strain evidence="3 4">DC2W</strain>
    </source>
</reference>
<dbReference type="InterPro" id="IPR041698">
    <property type="entry name" value="Methyltransf_25"/>
</dbReference>
<dbReference type="Pfam" id="PF13649">
    <property type="entry name" value="Methyltransf_25"/>
    <property type="match status" value="1"/>
</dbReference>
<dbReference type="GO" id="GO:0008168">
    <property type="term" value="F:methyltransferase activity"/>
    <property type="evidence" value="ECO:0007669"/>
    <property type="project" value="UniProtKB-KW"/>
</dbReference>